<evidence type="ECO:0000256" key="3">
    <source>
        <dbReference type="ARBA" id="ARBA00023163"/>
    </source>
</evidence>
<dbReference type="PROSITE" id="PS50977">
    <property type="entry name" value="HTH_TETR_2"/>
    <property type="match status" value="1"/>
</dbReference>
<keyword evidence="2 4" id="KW-0238">DNA-binding</keyword>
<feature type="domain" description="HTH tetR-type" evidence="5">
    <location>
        <begin position="17"/>
        <end position="76"/>
    </location>
</feature>
<accession>A0AAN1FK19</accession>
<dbReference type="SUPFAM" id="SSF46689">
    <property type="entry name" value="Homeodomain-like"/>
    <property type="match status" value="1"/>
</dbReference>
<protein>
    <submittedName>
        <fullName evidence="6">TetR family transcriptional regulator</fullName>
    </submittedName>
</protein>
<evidence type="ECO:0000313" key="6">
    <source>
        <dbReference type="EMBL" id="ASI92061.1"/>
    </source>
</evidence>
<dbReference type="KEGG" id="vsh:BSZ05_19775"/>
<keyword evidence="3" id="KW-0804">Transcription</keyword>
<proteinExistence type="predicted"/>
<dbReference type="SUPFAM" id="SSF48498">
    <property type="entry name" value="Tetracyclin repressor-like, C-terminal domain"/>
    <property type="match status" value="1"/>
</dbReference>
<evidence type="ECO:0000256" key="4">
    <source>
        <dbReference type="PROSITE-ProRule" id="PRU00335"/>
    </source>
</evidence>
<dbReference type="GO" id="GO:0003677">
    <property type="term" value="F:DNA binding"/>
    <property type="evidence" value="ECO:0007669"/>
    <property type="project" value="UniProtKB-UniRule"/>
</dbReference>
<dbReference type="EMBL" id="CP018309">
    <property type="protein sequence ID" value="ASI92061.1"/>
    <property type="molecule type" value="Genomic_DNA"/>
</dbReference>
<reference evidence="7" key="1">
    <citation type="submission" date="2016-12" db="EMBL/GenBank/DDBJ databases">
        <title>Comparative genomic analysis reveals the diversity, evolution, and environmental adaptation strategies of the genus Vibrio.</title>
        <authorList>
            <person name="Lin H."/>
            <person name="Wang X."/>
            <person name="Zhang X.-H."/>
        </authorList>
    </citation>
    <scope>NUCLEOTIDE SEQUENCE [LARGE SCALE GENOMIC DNA]</scope>
    <source>
        <strain evidence="7">QT6D1</strain>
    </source>
</reference>
<dbReference type="RefSeq" id="WP_088878088.1">
    <property type="nucleotide sequence ID" value="NZ_CP018309.1"/>
</dbReference>
<evidence type="ECO:0000313" key="7">
    <source>
        <dbReference type="Proteomes" id="UP000197092"/>
    </source>
</evidence>
<dbReference type="InterPro" id="IPR036271">
    <property type="entry name" value="Tet_transcr_reg_TetR-rel_C_sf"/>
</dbReference>
<dbReference type="GO" id="GO:0045892">
    <property type="term" value="P:negative regulation of DNA-templated transcription"/>
    <property type="evidence" value="ECO:0007669"/>
    <property type="project" value="InterPro"/>
</dbReference>
<organism evidence="6 7">
    <name type="scientific">Vibrio mediterranei</name>
    <dbReference type="NCBI Taxonomy" id="689"/>
    <lineage>
        <taxon>Bacteria</taxon>
        <taxon>Pseudomonadati</taxon>
        <taxon>Pseudomonadota</taxon>
        <taxon>Gammaproteobacteria</taxon>
        <taxon>Vibrionales</taxon>
        <taxon>Vibrionaceae</taxon>
        <taxon>Vibrio</taxon>
    </lineage>
</organism>
<dbReference type="InterPro" id="IPR009057">
    <property type="entry name" value="Homeodomain-like_sf"/>
</dbReference>
<dbReference type="InterPro" id="IPR004111">
    <property type="entry name" value="Repressor_TetR_C"/>
</dbReference>
<dbReference type="Proteomes" id="UP000197092">
    <property type="component" value="Chromosome 2"/>
</dbReference>
<name>A0AAN1FK19_9VIBR</name>
<keyword evidence="1" id="KW-0805">Transcription regulation</keyword>
<evidence type="ECO:0000259" key="5">
    <source>
        <dbReference type="PROSITE" id="PS50977"/>
    </source>
</evidence>
<sequence length="189" mass="21439">MTVKAKKRGRPTKGNVTLSKEVIVENAKHLMQMDGNIPSIRRLATELNIDAMAIYYYFKNKDELLEAVAVSLVEGIYLPEEGREWQQELQQLGWSYLELLGQYPGLLETLFKMKTAGPANVFISRFNQVIEELDLSTTEKQNAVSLLADYLHGFAFSMQFSEIDQQAKYDIYQGSITLYLKAVTPSLSS</sequence>
<feature type="DNA-binding region" description="H-T-H motif" evidence="4">
    <location>
        <begin position="39"/>
        <end position="58"/>
    </location>
</feature>
<dbReference type="Gene3D" id="1.10.357.10">
    <property type="entry name" value="Tetracycline Repressor, domain 2"/>
    <property type="match status" value="1"/>
</dbReference>
<gene>
    <name evidence="6" type="ORF">BSZ05_19775</name>
</gene>
<evidence type="ECO:0000256" key="2">
    <source>
        <dbReference type="ARBA" id="ARBA00023125"/>
    </source>
</evidence>
<dbReference type="Pfam" id="PF02909">
    <property type="entry name" value="TetR_C_1"/>
    <property type="match status" value="1"/>
</dbReference>
<dbReference type="Pfam" id="PF00440">
    <property type="entry name" value="TetR_N"/>
    <property type="match status" value="1"/>
</dbReference>
<dbReference type="AlphaFoldDB" id="A0AAN1FK19"/>
<evidence type="ECO:0000256" key="1">
    <source>
        <dbReference type="ARBA" id="ARBA00023015"/>
    </source>
</evidence>
<dbReference type="InterPro" id="IPR001647">
    <property type="entry name" value="HTH_TetR"/>
</dbReference>